<evidence type="ECO:0000256" key="1">
    <source>
        <dbReference type="SAM" id="MobiDB-lite"/>
    </source>
</evidence>
<keyword evidence="2" id="KW-0472">Membrane</keyword>
<dbReference type="AlphaFoldDB" id="A0A8B2NUL7"/>
<dbReference type="PANTHER" id="PTHR38468">
    <property type="entry name" value="SLL0939 PROTEIN"/>
    <property type="match status" value="1"/>
</dbReference>
<keyword evidence="2" id="KW-0812">Transmembrane</keyword>
<evidence type="ECO:0000313" key="4">
    <source>
        <dbReference type="Proteomes" id="UP000249590"/>
    </source>
</evidence>
<evidence type="ECO:0008006" key="5">
    <source>
        <dbReference type="Google" id="ProtNLM"/>
    </source>
</evidence>
<sequence>MVRSLQEAAALRRRPPVPVTHRGTSSGLSRPSRHRPGADRETPLLREIFHLIGSVIELLGVLAIIVGVVSGAWIFTRRDPASGGWSGAIQRYRVSLGRAILLGLELLVAADIIGTVLIEPTLTNLMVLGIIVLIRTFLSFALQIELEGRLPWRGPSSARERAAPSDGDAA</sequence>
<organism evidence="3 4">
    <name type="scientific">Acuticoccus sediminis</name>
    <dbReference type="NCBI Taxonomy" id="2184697"/>
    <lineage>
        <taxon>Bacteria</taxon>
        <taxon>Pseudomonadati</taxon>
        <taxon>Pseudomonadota</taxon>
        <taxon>Alphaproteobacteria</taxon>
        <taxon>Hyphomicrobiales</taxon>
        <taxon>Amorphaceae</taxon>
        <taxon>Acuticoccus</taxon>
    </lineage>
</organism>
<evidence type="ECO:0000256" key="2">
    <source>
        <dbReference type="SAM" id="Phobius"/>
    </source>
</evidence>
<dbReference type="EMBL" id="QHHQ01000003">
    <property type="protein sequence ID" value="RAI00863.1"/>
    <property type="molecule type" value="Genomic_DNA"/>
</dbReference>
<reference evidence="3 4" key="1">
    <citation type="submission" date="2018-05" db="EMBL/GenBank/DDBJ databases">
        <title>Acuticoccus sediminis sp. nov., isolated from deep-sea sediment of Indian Ocean.</title>
        <authorList>
            <person name="Liu X."/>
            <person name="Lai Q."/>
            <person name="Du Y."/>
            <person name="Sun F."/>
            <person name="Zhang X."/>
            <person name="Wang S."/>
            <person name="Shao Z."/>
        </authorList>
    </citation>
    <scope>NUCLEOTIDE SEQUENCE [LARGE SCALE GENOMIC DNA]</scope>
    <source>
        <strain evidence="3 4">PTG4-2</strain>
    </source>
</reference>
<gene>
    <name evidence="3" type="ORF">DLJ53_16655</name>
</gene>
<keyword evidence="2" id="KW-1133">Transmembrane helix</keyword>
<dbReference type="PANTHER" id="PTHR38468:SF1">
    <property type="entry name" value="SLL0939 PROTEIN"/>
    <property type="match status" value="1"/>
</dbReference>
<proteinExistence type="predicted"/>
<keyword evidence="4" id="KW-1185">Reference proteome</keyword>
<dbReference type="Pfam" id="PF07784">
    <property type="entry name" value="DUF1622"/>
    <property type="match status" value="1"/>
</dbReference>
<dbReference type="InterPro" id="IPR012427">
    <property type="entry name" value="DUF1622"/>
</dbReference>
<comment type="caution">
    <text evidence="3">The sequence shown here is derived from an EMBL/GenBank/DDBJ whole genome shotgun (WGS) entry which is preliminary data.</text>
</comment>
<dbReference type="Proteomes" id="UP000249590">
    <property type="component" value="Unassembled WGS sequence"/>
</dbReference>
<protein>
    <recommendedName>
        <fullName evidence="5">DUF1622 domain-containing protein</fullName>
    </recommendedName>
</protein>
<evidence type="ECO:0000313" key="3">
    <source>
        <dbReference type="EMBL" id="RAI00863.1"/>
    </source>
</evidence>
<accession>A0A8B2NUL7</accession>
<feature type="transmembrane region" description="Helical" evidence="2">
    <location>
        <begin position="96"/>
        <end position="118"/>
    </location>
</feature>
<feature type="region of interest" description="Disordered" evidence="1">
    <location>
        <begin position="9"/>
        <end position="39"/>
    </location>
</feature>
<feature type="transmembrane region" description="Helical" evidence="2">
    <location>
        <begin position="124"/>
        <end position="144"/>
    </location>
</feature>
<feature type="transmembrane region" description="Helical" evidence="2">
    <location>
        <begin position="48"/>
        <end position="75"/>
    </location>
</feature>
<name>A0A8B2NUL7_9HYPH</name>
<dbReference type="OrthoDB" id="9812897at2"/>